<feature type="transmembrane region" description="Helical" evidence="4">
    <location>
        <begin position="363"/>
        <end position="385"/>
    </location>
</feature>
<feature type="transmembrane region" description="Helical" evidence="4">
    <location>
        <begin position="12"/>
        <end position="30"/>
    </location>
</feature>
<feature type="transmembrane region" description="Helical" evidence="4">
    <location>
        <begin position="42"/>
        <end position="63"/>
    </location>
</feature>
<dbReference type="RefSeq" id="WP_307687796.1">
    <property type="nucleotide sequence ID" value="NZ_JAUSRO010000001.1"/>
</dbReference>
<feature type="transmembrane region" description="Helical" evidence="4">
    <location>
        <begin position="70"/>
        <end position="90"/>
    </location>
</feature>
<dbReference type="Gene3D" id="1.20.1250.20">
    <property type="entry name" value="MFS general substrate transporter like domains"/>
    <property type="match status" value="2"/>
</dbReference>
<dbReference type="InterPro" id="IPR036259">
    <property type="entry name" value="MFS_trans_sf"/>
</dbReference>
<dbReference type="InterPro" id="IPR020846">
    <property type="entry name" value="MFS_dom"/>
</dbReference>
<feature type="transmembrane region" description="Helical" evidence="4">
    <location>
        <begin position="335"/>
        <end position="357"/>
    </location>
</feature>
<dbReference type="Pfam" id="PF07690">
    <property type="entry name" value="MFS_1"/>
    <property type="match status" value="1"/>
</dbReference>
<accession>A0ABT9S0U4</accession>
<dbReference type="EMBL" id="JAUSRO010000001">
    <property type="protein sequence ID" value="MDP9897975.1"/>
    <property type="molecule type" value="Genomic_DNA"/>
</dbReference>
<dbReference type="PROSITE" id="PS50850">
    <property type="entry name" value="MFS"/>
    <property type="match status" value="1"/>
</dbReference>
<evidence type="ECO:0000259" key="5">
    <source>
        <dbReference type="PROSITE" id="PS50850"/>
    </source>
</evidence>
<organism evidence="6 7">
    <name type="scientific">Variovorax ginsengisoli</name>
    <dbReference type="NCBI Taxonomy" id="363844"/>
    <lineage>
        <taxon>Bacteria</taxon>
        <taxon>Pseudomonadati</taxon>
        <taxon>Pseudomonadota</taxon>
        <taxon>Betaproteobacteria</taxon>
        <taxon>Burkholderiales</taxon>
        <taxon>Comamonadaceae</taxon>
        <taxon>Variovorax</taxon>
    </lineage>
</organism>
<reference evidence="6 7" key="1">
    <citation type="submission" date="2023-07" db="EMBL/GenBank/DDBJ databases">
        <title>Sorghum-associated microbial communities from plants grown in Nebraska, USA.</title>
        <authorList>
            <person name="Schachtman D."/>
        </authorList>
    </citation>
    <scope>NUCLEOTIDE SEQUENCE [LARGE SCALE GENOMIC DNA]</scope>
    <source>
        <strain evidence="6 7">DS1607</strain>
    </source>
</reference>
<evidence type="ECO:0000313" key="7">
    <source>
        <dbReference type="Proteomes" id="UP001226867"/>
    </source>
</evidence>
<dbReference type="SUPFAM" id="SSF103473">
    <property type="entry name" value="MFS general substrate transporter"/>
    <property type="match status" value="1"/>
</dbReference>
<keyword evidence="7" id="KW-1185">Reference proteome</keyword>
<name>A0ABT9S0U4_9BURK</name>
<protein>
    <submittedName>
        <fullName evidence="6">MFS family permease</fullName>
    </submittedName>
</protein>
<dbReference type="InterPro" id="IPR011701">
    <property type="entry name" value="MFS"/>
</dbReference>
<gene>
    <name evidence="6" type="ORF">J2W36_000208</name>
</gene>
<dbReference type="PANTHER" id="PTHR23527:SF1">
    <property type="entry name" value="BLL3282 PROTEIN"/>
    <property type="match status" value="1"/>
</dbReference>
<feature type="transmembrane region" description="Helical" evidence="4">
    <location>
        <begin position="302"/>
        <end position="323"/>
    </location>
</feature>
<feature type="transmembrane region" description="Helical" evidence="4">
    <location>
        <begin position="203"/>
        <end position="222"/>
    </location>
</feature>
<keyword evidence="1 4" id="KW-0812">Transmembrane</keyword>
<dbReference type="InterPro" id="IPR052952">
    <property type="entry name" value="MFS-Transporter"/>
</dbReference>
<feature type="domain" description="Major facilitator superfamily (MFS) profile" evidence="5">
    <location>
        <begin position="1"/>
        <end position="389"/>
    </location>
</feature>
<evidence type="ECO:0000256" key="3">
    <source>
        <dbReference type="ARBA" id="ARBA00023136"/>
    </source>
</evidence>
<keyword evidence="3 4" id="KW-0472">Membrane</keyword>
<sequence>MSSAIARTLPAMTAVQAMVAMGVFALSVLAPQLGVDVQSLGILGSVMFGIGALSSVTAGWLIRRLGDLQLAGLCMAAVTLAMTCLSVEALGVGPARWSSWPAVLLLGFAFGPETPASASVLARVTPLARRPWIFSVRQTGNQIGAIAGSLLLPLLLVQHAAWPFALVAVLALAVGLWCIGLVRSDGGAPTLAATSDGSGLAELVASPALRLLTFTMVVYMATQVSLNFFSMSHAVHHWQLPVPAAAGWLALMQGAGLVGRLLWGRVAQRPGMPTLHLLGGLGLAMGAAGLLLFLWPGTPPPAALGVLFMLVGLSASGWNGVMIAELARIAGPARAGAVTGAALLFSYTGIAIAPLTFAALGKAFGTPIAFAALLTATSIMGLLLLRRPLHPPNPLQRPPR</sequence>
<dbReference type="PANTHER" id="PTHR23527">
    <property type="entry name" value="BLL3282 PROTEIN"/>
    <property type="match status" value="1"/>
</dbReference>
<evidence type="ECO:0000256" key="4">
    <source>
        <dbReference type="SAM" id="Phobius"/>
    </source>
</evidence>
<feature type="transmembrane region" description="Helical" evidence="4">
    <location>
        <begin position="242"/>
        <end position="263"/>
    </location>
</feature>
<dbReference type="Proteomes" id="UP001226867">
    <property type="component" value="Unassembled WGS sequence"/>
</dbReference>
<evidence type="ECO:0000313" key="6">
    <source>
        <dbReference type="EMBL" id="MDP9897975.1"/>
    </source>
</evidence>
<evidence type="ECO:0000256" key="1">
    <source>
        <dbReference type="ARBA" id="ARBA00022692"/>
    </source>
</evidence>
<keyword evidence="2 4" id="KW-1133">Transmembrane helix</keyword>
<comment type="caution">
    <text evidence="6">The sequence shown here is derived from an EMBL/GenBank/DDBJ whole genome shotgun (WGS) entry which is preliminary data.</text>
</comment>
<feature type="transmembrane region" description="Helical" evidence="4">
    <location>
        <begin position="275"/>
        <end position="296"/>
    </location>
</feature>
<feature type="transmembrane region" description="Helical" evidence="4">
    <location>
        <begin position="162"/>
        <end position="182"/>
    </location>
</feature>
<evidence type="ECO:0000256" key="2">
    <source>
        <dbReference type="ARBA" id="ARBA00022989"/>
    </source>
</evidence>
<proteinExistence type="predicted"/>